<organism evidence="9 10">
    <name type="scientific">Paenibacillus allorhizoplanae</name>
    <dbReference type="NCBI Taxonomy" id="2905648"/>
    <lineage>
        <taxon>Bacteria</taxon>
        <taxon>Bacillati</taxon>
        <taxon>Bacillota</taxon>
        <taxon>Bacilli</taxon>
        <taxon>Bacillales</taxon>
        <taxon>Paenibacillaceae</taxon>
        <taxon>Paenibacillus</taxon>
    </lineage>
</organism>
<dbReference type="Pfam" id="PF03845">
    <property type="entry name" value="Spore_permease"/>
    <property type="match status" value="1"/>
</dbReference>
<evidence type="ECO:0000256" key="8">
    <source>
        <dbReference type="SAM" id="Phobius"/>
    </source>
</evidence>
<dbReference type="Proteomes" id="UP000838821">
    <property type="component" value="Unassembled WGS sequence"/>
</dbReference>
<evidence type="ECO:0000256" key="5">
    <source>
        <dbReference type="ARBA" id="ARBA00022692"/>
    </source>
</evidence>
<keyword evidence="7 8" id="KW-0472">Membrane</keyword>
<feature type="transmembrane region" description="Helical" evidence="8">
    <location>
        <begin position="142"/>
        <end position="165"/>
    </location>
</feature>
<evidence type="ECO:0000256" key="2">
    <source>
        <dbReference type="ARBA" id="ARBA00007998"/>
    </source>
</evidence>
<keyword evidence="5 8" id="KW-0812">Transmembrane</keyword>
<feature type="transmembrane region" description="Helical" evidence="8">
    <location>
        <begin position="303"/>
        <end position="319"/>
    </location>
</feature>
<evidence type="ECO:0000256" key="7">
    <source>
        <dbReference type="ARBA" id="ARBA00023136"/>
    </source>
</evidence>
<reference evidence="9" key="1">
    <citation type="submission" date="2022-01" db="EMBL/GenBank/DDBJ databases">
        <authorList>
            <person name="Criscuolo A."/>
        </authorList>
    </citation>
    <scope>NUCLEOTIDE SEQUENCE</scope>
    <source>
        <strain evidence="9">CIP111891</strain>
    </source>
</reference>
<dbReference type="PANTHER" id="PTHR34975:SF2">
    <property type="entry name" value="SPORE GERMINATION PROTEIN A2"/>
    <property type="match status" value="1"/>
</dbReference>
<dbReference type="RefSeq" id="WP_236292117.1">
    <property type="nucleotide sequence ID" value="NZ_CAKMMW010000027.1"/>
</dbReference>
<protein>
    <submittedName>
        <fullName evidence="9">Spore germination protein YndE</fullName>
    </submittedName>
</protein>
<accession>A0ABN8H7V6</accession>
<dbReference type="InterPro" id="IPR004761">
    <property type="entry name" value="Spore_GerAB"/>
</dbReference>
<feature type="transmembrane region" description="Helical" evidence="8">
    <location>
        <begin position="339"/>
        <end position="357"/>
    </location>
</feature>
<feature type="transmembrane region" description="Helical" evidence="8">
    <location>
        <begin position="215"/>
        <end position="240"/>
    </location>
</feature>
<evidence type="ECO:0000256" key="6">
    <source>
        <dbReference type="ARBA" id="ARBA00022989"/>
    </source>
</evidence>
<feature type="transmembrane region" description="Helical" evidence="8">
    <location>
        <begin position="41"/>
        <end position="62"/>
    </location>
</feature>
<gene>
    <name evidence="9" type="primary">yndE_18</name>
    <name evidence="9" type="ORF">PAECIP111891_05976</name>
</gene>
<feature type="transmembrane region" description="Helical" evidence="8">
    <location>
        <begin position="118"/>
        <end position="135"/>
    </location>
</feature>
<feature type="transmembrane region" description="Helical" evidence="8">
    <location>
        <begin position="185"/>
        <end position="203"/>
    </location>
</feature>
<evidence type="ECO:0000256" key="4">
    <source>
        <dbReference type="ARBA" id="ARBA00022544"/>
    </source>
</evidence>
<dbReference type="EMBL" id="CAKMMW010000027">
    <property type="protein sequence ID" value="CAH1226697.1"/>
    <property type="molecule type" value="Genomic_DNA"/>
</dbReference>
<keyword evidence="10" id="KW-1185">Reference proteome</keyword>
<evidence type="ECO:0000313" key="9">
    <source>
        <dbReference type="EMBL" id="CAH1226697.1"/>
    </source>
</evidence>
<name>A0ABN8H7V6_9BACL</name>
<dbReference type="NCBIfam" id="TIGR00912">
    <property type="entry name" value="2A0309"/>
    <property type="match status" value="1"/>
</dbReference>
<comment type="subcellular location">
    <subcellularLocation>
        <location evidence="1">Membrane</location>
        <topology evidence="1">Multi-pass membrane protein</topology>
    </subcellularLocation>
</comment>
<evidence type="ECO:0000313" key="10">
    <source>
        <dbReference type="Proteomes" id="UP000838821"/>
    </source>
</evidence>
<dbReference type="Gene3D" id="1.20.1740.10">
    <property type="entry name" value="Amino acid/polyamine transporter I"/>
    <property type="match status" value="1"/>
</dbReference>
<evidence type="ECO:0000256" key="3">
    <source>
        <dbReference type="ARBA" id="ARBA00022448"/>
    </source>
</evidence>
<keyword evidence="6 8" id="KW-1133">Transmembrane helix</keyword>
<comment type="caution">
    <text evidence="9">The sequence shown here is derived from an EMBL/GenBank/DDBJ whole genome shotgun (WGS) entry which is preliminary data.</text>
</comment>
<feature type="transmembrane region" description="Helical" evidence="8">
    <location>
        <begin position="269"/>
        <end position="291"/>
    </location>
</feature>
<sequence length="369" mass="41235">MKTVNMPIGPVQLFCLLFQSQFGLGVLSLPHAVNANAGPDGWIACLFGGLLNTILLILVWMLSQHDRSKTVFQMLLQRLGPYLGRLFILAFAVYSFTICYEALASWIFITHLWAYEKIPAWMLALLLIGGCTYLVSKPPRVFARFAVFATAFVPLFIALICYTLKDADLHNVMPLFSSGLVKIGYSTWQSMMSFIGLEILLVLSPCIQMPSKSILRIAIFCNITITAIYMLCVFASMAIFNSEVISFIRHPLLFQFKTISFKLIERTDIIVLAVWILFIITTLSTYLLLFVSSVTAIASPKKGIKLPTLLVCALVLILLGQRELDVSQLSRFQNFVSLYVPAAAIGIPAMMLMMIYLKRWLSGGKGVRT</sequence>
<comment type="similarity">
    <text evidence="2">Belongs to the amino acid-polyamine-organocation (APC) superfamily. Spore germination protein (SGP) (TC 2.A.3.9) family.</text>
</comment>
<keyword evidence="3" id="KW-0813">Transport</keyword>
<evidence type="ECO:0000256" key="1">
    <source>
        <dbReference type="ARBA" id="ARBA00004141"/>
    </source>
</evidence>
<dbReference type="PANTHER" id="PTHR34975">
    <property type="entry name" value="SPORE GERMINATION PROTEIN A2"/>
    <property type="match status" value="1"/>
</dbReference>
<feature type="transmembrane region" description="Helical" evidence="8">
    <location>
        <begin position="83"/>
        <end position="112"/>
    </location>
</feature>
<keyword evidence="4" id="KW-0309">Germination</keyword>
<proteinExistence type="inferred from homology"/>